<name>A0A2R3J0X9_9PSED</name>
<organism evidence="1 2">
    <name type="scientific">Pseudomonas paraeruginosa</name>
    <dbReference type="NCBI Taxonomy" id="2994495"/>
    <lineage>
        <taxon>Bacteria</taxon>
        <taxon>Pseudomonadati</taxon>
        <taxon>Pseudomonadota</taxon>
        <taxon>Gammaproteobacteria</taxon>
        <taxon>Pseudomonadales</taxon>
        <taxon>Pseudomonadaceae</taxon>
        <taxon>Pseudomonas</taxon>
    </lineage>
</organism>
<dbReference type="EMBL" id="CP027169">
    <property type="protein sequence ID" value="AVK07793.1"/>
    <property type="molecule type" value="Genomic_DNA"/>
</dbReference>
<proteinExistence type="predicted"/>
<evidence type="ECO:0000313" key="2">
    <source>
        <dbReference type="Proteomes" id="UP000238390"/>
    </source>
</evidence>
<gene>
    <name evidence="1" type="ORF">CSB93_2717</name>
</gene>
<sequence length="63" mass="6908">MAGSRENCSVSKKYIHKGMLSKREDERLSENRPSGFVFAANRTSCPRHASRGIEARAGLPGMA</sequence>
<accession>A0A2R3J0X9</accession>
<protein>
    <submittedName>
        <fullName evidence="1">Uncharacterized protein</fullName>
    </submittedName>
</protein>
<dbReference type="AlphaFoldDB" id="A0A2R3J0X9"/>
<dbReference type="Proteomes" id="UP000238390">
    <property type="component" value="Chromosome"/>
</dbReference>
<reference evidence="1 2" key="1">
    <citation type="submission" date="2018-02" db="EMBL/GenBank/DDBJ databases">
        <title>FDA/CDC Antimicrobial Resistant Isolate Bank Genome Sequencing.</title>
        <authorList>
            <person name="Benahmed F.H."/>
            <person name="Lutgring J.D."/>
            <person name="Yoo B."/>
            <person name="Machado M."/>
            <person name="Brown A."/>
            <person name="McAllister G."/>
            <person name="Perry A."/>
            <person name="Halpin A.L."/>
            <person name="Vavikolanu K."/>
            <person name="Ott S."/>
            <person name="Zhao X."/>
            <person name="Tallon L.J."/>
            <person name="Sadzewicz L."/>
            <person name="Aluvathingal J."/>
            <person name="Nadendla S."/>
            <person name="Voskania-kordi A."/>
            <person name="Simonyan V."/>
            <person name="Patel J."/>
            <person name="Shawar R.M."/>
        </authorList>
    </citation>
    <scope>NUCLEOTIDE SEQUENCE [LARGE SCALE GENOMIC DNA]</scope>
    <source>
        <strain evidence="1 2">AR_0356</strain>
    </source>
</reference>
<keyword evidence="2" id="KW-1185">Reference proteome</keyword>
<evidence type="ECO:0000313" key="1">
    <source>
        <dbReference type="EMBL" id="AVK07793.1"/>
    </source>
</evidence>